<reference evidence="3" key="1">
    <citation type="journal article" date="2020" name="Fungal Divers.">
        <title>Resolving the Mortierellaceae phylogeny through synthesis of multi-gene phylogenetics and phylogenomics.</title>
        <authorList>
            <person name="Vandepol N."/>
            <person name="Liber J."/>
            <person name="Desiro A."/>
            <person name="Na H."/>
            <person name="Kennedy M."/>
            <person name="Barry K."/>
            <person name="Grigoriev I.V."/>
            <person name="Miller A.N."/>
            <person name="O'Donnell K."/>
            <person name="Stajich J.E."/>
            <person name="Bonito G."/>
        </authorList>
    </citation>
    <scope>NUCLEOTIDE SEQUENCE</scope>
    <source>
        <strain evidence="3">NVP1</strain>
    </source>
</reference>
<dbReference type="GO" id="GO:0016538">
    <property type="term" value="F:cyclin-dependent protein serine/threonine kinase regulator activity"/>
    <property type="evidence" value="ECO:0007669"/>
    <property type="project" value="TreeGrafter"/>
</dbReference>
<sequence>MATKHKRKHSRKEQSLKDKERALSADVTFSEPLKEYNSFLDHLKSHGHACNEFTSIPLNLIDLAAAVIASMITGRELSLFNTHGPTPTATSTPNTNDNKDYSNNTSDKSKEDEEADVFYFIQRILKRTQLSCTTLILALIYIDRFKARLAQSLKRRTRLDQGTDYIHDDQFSFSFMRQRSRKKPAHDPDLSENDTYSNSTSTTTSPSTGSTTGSSTSGSSTSININTHNHHNHHHRTNNNKPGLESWSCITLFLISVICADKYLFDATFTNAEWADFTRGQYTTQELNDLERRFLGQLQYKLYVSEPEFDGFLSYLEVILALKQVWGRGFLAALSYSDVRILSQQLMPAYADRLQFRTLQDDMAMVIWQVMATISRVYLTIVGTIMFAAASYAAMMELSALGSRAALEALSCSPGQPANCMYGSFVPLLAMGGMLPPPMSCVDRRISLSCSVDVEVSSTTTRPTSNSVYRHDRSQSPHLDDGNLSAMEWIMSQASIVQCVEC</sequence>
<feature type="compositionally biased region" description="Basic residues" evidence="1">
    <location>
        <begin position="228"/>
        <end position="238"/>
    </location>
</feature>
<evidence type="ECO:0000313" key="4">
    <source>
        <dbReference type="Proteomes" id="UP000696485"/>
    </source>
</evidence>
<keyword evidence="2" id="KW-1133">Transmembrane helix</keyword>
<dbReference type="EMBL" id="JAAAUY010001293">
    <property type="protein sequence ID" value="KAF9323411.1"/>
    <property type="molecule type" value="Genomic_DNA"/>
</dbReference>
<feature type="region of interest" description="Disordered" evidence="1">
    <location>
        <begin position="83"/>
        <end position="108"/>
    </location>
</feature>
<feature type="region of interest" description="Disordered" evidence="1">
    <location>
        <begin position="1"/>
        <end position="22"/>
    </location>
</feature>
<evidence type="ECO:0000256" key="2">
    <source>
        <dbReference type="SAM" id="Phobius"/>
    </source>
</evidence>
<keyword evidence="2" id="KW-0472">Membrane</keyword>
<keyword evidence="4" id="KW-1185">Reference proteome</keyword>
<dbReference type="GO" id="GO:0005634">
    <property type="term" value="C:nucleus"/>
    <property type="evidence" value="ECO:0007669"/>
    <property type="project" value="TreeGrafter"/>
</dbReference>
<feature type="compositionally biased region" description="Low complexity" evidence="1">
    <location>
        <begin position="85"/>
        <end position="96"/>
    </location>
</feature>
<name>A0A9P5SCR5_9FUNG</name>
<dbReference type="InterPro" id="IPR013922">
    <property type="entry name" value="Cyclin_PHO80-like"/>
</dbReference>
<evidence type="ECO:0000256" key="1">
    <source>
        <dbReference type="SAM" id="MobiDB-lite"/>
    </source>
</evidence>
<protein>
    <recommendedName>
        <fullName evidence="5">Cyclin N-terminal domain-containing protein</fullName>
    </recommendedName>
</protein>
<evidence type="ECO:0000313" key="3">
    <source>
        <dbReference type="EMBL" id="KAF9323411.1"/>
    </source>
</evidence>
<evidence type="ECO:0008006" key="5">
    <source>
        <dbReference type="Google" id="ProtNLM"/>
    </source>
</evidence>
<dbReference type="PANTHER" id="PTHR15615">
    <property type="match status" value="1"/>
</dbReference>
<feature type="region of interest" description="Disordered" evidence="1">
    <location>
        <begin position="177"/>
        <end position="240"/>
    </location>
</feature>
<feature type="transmembrane region" description="Helical" evidence="2">
    <location>
        <begin position="377"/>
        <end position="396"/>
    </location>
</feature>
<feature type="compositionally biased region" description="Basic and acidic residues" evidence="1">
    <location>
        <begin position="12"/>
        <end position="22"/>
    </location>
</feature>
<dbReference type="GO" id="GO:0000307">
    <property type="term" value="C:cyclin-dependent protein kinase holoenzyme complex"/>
    <property type="evidence" value="ECO:0007669"/>
    <property type="project" value="TreeGrafter"/>
</dbReference>
<comment type="caution">
    <text evidence="3">The sequence shown here is derived from an EMBL/GenBank/DDBJ whole genome shotgun (WGS) entry which is preliminary data.</text>
</comment>
<dbReference type="GO" id="GO:0019901">
    <property type="term" value="F:protein kinase binding"/>
    <property type="evidence" value="ECO:0007669"/>
    <property type="project" value="InterPro"/>
</dbReference>
<dbReference type="Proteomes" id="UP000696485">
    <property type="component" value="Unassembled WGS sequence"/>
</dbReference>
<dbReference type="PANTHER" id="PTHR15615:SF108">
    <property type="entry name" value="PROTEIN CNPPD1"/>
    <property type="match status" value="1"/>
</dbReference>
<feature type="compositionally biased region" description="Basic residues" evidence="1">
    <location>
        <begin position="1"/>
        <end position="11"/>
    </location>
</feature>
<dbReference type="AlphaFoldDB" id="A0A9P5SCR5"/>
<feature type="compositionally biased region" description="Low complexity" evidence="1">
    <location>
        <begin position="195"/>
        <end position="227"/>
    </location>
</feature>
<gene>
    <name evidence="3" type="ORF">BG006_001474</name>
</gene>
<keyword evidence="2" id="KW-0812">Transmembrane</keyword>
<dbReference type="CDD" id="cd20557">
    <property type="entry name" value="CYCLIN_ScPCL1-like"/>
    <property type="match status" value="1"/>
</dbReference>
<accession>A0A9P5SCR5</accession>
<dbReference type="Gene3D" id="1.10.472.10">
    <property type="entry name" value="Cyclin-like"/>
    <property type="match status" value="1"/>
</dbReference>
<organism evidence="3 4">
    <name type="scientific">Podila minutissima</name>
    <dbReference type="NCBI Taxonomy" id="64525"/>
    <lineage>
        <taxon>Eukaryota</taxon>
        <taxon>Fungi</taxon>
        <taxon>Fungi incertae sedis</taxon>
        <taxon>Mucoromycota</taxon>
        <taxon>Mortierellomycotina</taxon>
        <taxon>Mortierellomycetes</taxon>
        <taxon>Mortierellales</taxon>
        <taxon>Mortierellaceae</taxon>
        <taxon>Podila</taxon>
    </lineage>
</organism>
<proteinExistence type="predicted"/>